<evidence type="ECO:0000256" key="1">
    <source>
        <dbReference type="SAM" id="MobiDB-lite"/>
    </source>
</evidence>
<protein>
    <submittedName>
        <fullName evidence="2">Uncharacterized protein</fullName>
    </submittedName>
</protein>
<name>C0HE29_MAIZE</name>
<feature type="compositionally biased region" description="Basic and acidic residues" evidence="1">
    <location>
        <begin position="285"/>
        <end position="298"/>
    </location>
</feature>
<evidence type="ECO:0000313" key="2">
    <source>
        <dbReference type="EMBL" id="ACN25282.1"/>
    </source>
</evidence>
<reference evidence="2" key="2">
    <citation type="submission" date="2012-06" db="EMBL/GenBank/DDBJ databases">
        <authorList>
            <person name="Yu Y."/>
            <person name="Currie J."/>
            <person name="Lomeli R."/>
            <person name="Angelova A."/>
            <person name="Collura K."/>
            <person name="Wissotski M."/>
            <person name="Campos D."/>
            <person name="Kudrna D."/>
            <person name="Golser W."/>
            <person name="Ashely E."/>
            <person name="Descour A."/>
            <person name="Fernandes J."/>
            <person name="Soderlund C."/>
            <person name="Walbot V."/>
        </authorList>
    </citation>
    <scope>NUCLEOTIDE SEQUENCE</scope>
    <source>
        <strain evidence="2">B73</strain>
    </source>
</reference>
<sequence>MRLSLARFVGRFCGEQRPAGCAAERWRGQEANEFRIVYVPEVHLVGEGGGRHHPHPGAAADHAVVHPGRPGGWPDAAQEAVVETAHSGAAVVGERARGGVVEVADLVVLVVVRAAHGGEGRVAVGGGGRAVTRREEGDGPSGEEVLGGGVSAGAGGVASPRAPASSPAAAAAQPLHALEVQAVLLEVGGDVLAREAVDAHQLHYGLGHGVLDAEVRHGVDESLVQLRRPHEARALERPGRLVAAAAPAAAAGTRCRRRTAAVDVGAARAGPRTCAPRRARPAGAVRRDVEGDGQMGRDERLRERHQLVRPQELLLLAAREPAGLLLLPHGRGFSSPLPLLAPGRR</sequence>
<feature type="region of interest" description="Disordered" evidence="1">
    <location>
        <begin position="122"/>
        <end position="165"/>
    </location>
</feature>
<accession>C0HE29</accession>
<feature type="compositionally biased region" description="Gly residues" evidence="1">
    <location>
        <begin position="145"/>
        <end position="156"/>
    </location>
</feature>
<dbReference type="AlphaFoldDB" id="C0HE29"/>
<dbReference type="EMBL" id="BT060585">
    <property type="protein sequence ID" value="ACN25282.1"/>
    <property type="molecule type" value="mRNA"/>
</dbReference>
<proteinExistence type="evidence at transcript level"/>
<feature type="region of interest" description="Disordered" evidence="1">
    <location>
        <begin position="272"/>
        <end position="298"/>
    </location>
</feature>
<reference evidence="2" key="1">
    <citation type="journal article" date="2009" name="PLoS Genet.">
        <title>Sequencing, mapping, and analysis of 27,455 maize full-length cDNAs.</title>
        <authorList>
            <person name="Soderlund C."/>
            <person name="Descour A."/>
            <person name="Kudrna D."/>
            <person name="Bomhoff M."/>
            <person name="Boyd L."/>
            <person name="Currie J."/>
            <person name="Angelova A."/>
            <person name="Collura K."/>
            <person name="Wissotski M."/>
            <person name="Ashley E."/>
            <person name="Morrow D."/>
            <person name="Fernandes J."/>
            <person name="Walbot V."/>
            <person name="Yu Y."/>
        </authorList>
    </citation>
    <scope>NUCLEOTIDE SEQUENCE</scope>
    <source>
        <strain evidence="2">B73</strain>
    </source>
</reference>
<organism evidence="2">
    <name type="scientific">Zea mays</name>
    <name type="common">Maize</name>
    <dbReference type="NCBI Taxonomy" id="4577"/>
    <lineage>
        <taxon>Eukaryota</taxon>
        <taxon>Viridiplantae</taxon>
        <taxon>Streptophyta</taxon>
        <taxon>Embryophyta</taxon>
        <taxon>Tracheophyta</taxon>
        <taxon>Spermatophyta</taxon>
        <taxon>Magnoliopsida</taxon>
        <taxon>Liliopsida</taxon>
        <taxon>Poales</taxon>
        <taxon>Poaceae</taxon>
        <taxon>PACMAD clade</taxon>
        <taxon>Panicoideae</taxon>
        <taxon>Andropogonodae</taxon>
        <taxon>Andropogoneae</taxon>
        <taxon>Tripsacinae</taxon>
        <taxon>Zea</taxon>
    </lineage>
</organism>